<reference evidence="1 2" key="2">
    <citation type="journal article" date="2021" name="Int. J. Syst. Evol. Microbiol.">
        <title>Roseibium litorale sp. nov., isolated from a tidal flat sediment and proposal for the reclassification of Labrenzia polysiphoniae as Roseibium polysiphoniae comb. nov.</title>
        <authorList>
            <person name="Liu Y."/>
            <person name="Pei T."/>
            <person name="Du J."/>
            <person name="Chao M."/>
            <person name="Deng M.R."/>
            <person name="Zhu H."/>
        </authorList>
    </citation>
    <scope>NUCLEOTIDE SEQUENCE [LARGE SCALE GENOMIC DNA]</scope>
    <source>
        <strain evidence="1 2">4C16A</strain>
    </source>
</reference>
<name>A0ABR9CJR4_9HYPH</name>
<evidence type="ECO:0000313" key="1">
    <source>
        <dbReference type="EMBL" id="MBD8891096.1"/>
    </source>
</evidence>
<dbReference type="SUPFAM" id="SSF52540">
    <property type="entry name" value="P-loop containing nucleoside triphosphate hydrolases"/>
    <property type="match status" value="1"/>
</dbReference>
<gene>
    <name evidence="1" type="ORF">IG616_06040</name>
</gene>
<sequence length="195" mass="20464">MRTGLFASFPLRSARVHEVSGPGSCAFAAIAAASAGGMVLWVREAWCPETVTPAGLAPFFDPDRLLLALTDNQTGSLAVAEEALRAGVIACVVIEISQPLGLREGRRLQLAAKAGHAAGLCITPEGMGSNAAESRWHAAPVFDPASGDSTLMRWEIKKNKTGTYGAWHVRWSSETHRLHVVSPVGERPGLAGAAG</sequence>
<keyword evidence="2" id="KW-1185">Reference proteome</keyword>
<accession>A0ABR9CJR4</accession>
<dbReference type="InterPro" id="IPR027417">
    <property type="entry name" value="P-loop_NTPase"/>
</dbReference>
<reference evidence="2" key="1">
    <citation type="submission" date="2020-09" db="EMBL/GenBank/DDBJ databases">
        <title>The genome sequence of strain Labrenzia suaedae 4C16A.</title>
        <authorList>
            <person name="Liu Y."/>
        </authorList>
    </citation>
    <scope>NUCLEOTIDE SEQUENCE [LARGE SCALE GENOMIC DNA]</scope>
    <source>
        <strain evidence="2">4C16A</strain>
    </source>
</reference>
<dbReference type="Proteomes" id="UP000632063">
    <property type="component" value="Unassembled WGS sequence"/>
</dbReference>
<organism evidence="1 2">
    <name type="scientific">Roseibium litorale</name>
    <dbReference type="NCBI Taxonomy" id="2803841"/>
    <lineage>
        <taxon>Bacteria</taxon>
        <taxon>Pseudomonadati</taxon>
        <taxon>Pseudomonadota</taxon>
        <taxon>Alphaproteobacteria</taxon>
        <taxon>Hyphomicrobiales</taxon>
        <taxon>Stappiaceae</taxon>
        <taxon>Roseibium</taxon>
    </lineage>
</organism>
<comment type="caution">
    <text evidence="1">The sequence shown here is derived from an EMBL/GenBank/DDBJ whole genome shotgun (WGS) entry which is preliminary data.</text>
</comment>
<evidence type="ECO:0008006" key="3">
    <source>
        <dbReference type="Google" id="ProtNLM"/>
    </source>
</evidence>
<dbReference type="EMBL" id="JACYXI010000002">
    <property type="protein sequence ID" value="MBD8891096.1"/>
    <property type="molecule type" value="Genomic_DNA"/>
</dbReference>
<protein>
    <recommendedName>
        <fullName evidence="3">Protein ImuA</fullName>
    </recommendedName>
</protein>
<proteinExistence type="predicted"/>
<dbReference type="Gene3D" id="3.40.50.300">
    <property type="entry name" value="P-loop containing nucleotide triphosphate hydrolases"/>
    <property type="match status" value="1"/>
</dbReference>
<dbReference type="RefSeq" id="WP_192147217.1">
    <property type="nucleotide sequence ID" value="NZ_JACYXI010000002.1"/>
</dbReference>
<evidence type="ECO:0000313" key="2">
    <source>
        <dbReference type="Proteomes" id="UP000632063"/>
    </source>
</evidence>